<reference evidence="2 3" key="1">
    <citation type="submission" date="2023-09" db="EMBL/GenBank/DDBJ databases">
        <authorList>
            <person name="Rey-Velasco X."/>
        </authorList>
    </citation>
    <scope>NUCLEOTIDE SEQUENCE [LARGE SCALE GENOMIC DNA]</scope>
    <source>
        <strain evidence="2 3">P385</strain>
    </source>
</reference>
<keyword evidence="1" id="KW-0732">Signal</keyword>
<evidence type="ECO:0000256" key="1">
    <source>
        <dbReference type="SAM" id="SignalP"/>
    </source>
</evidence>
<evidence type="ECO:0000313" key="2">
    <source>
        <dbReference type="EMBL" id="MDT0617970.1"/>
    </source>
</evidence>
<organism evidence="2 3">
    <name type="scientific">Spectribacter acetivorans</name>
    <dbReference type="NCBI Taxonomy" id="3075603"/>
    <lineage>
        <taxon>Bacteria</taxon>
        <taxon>Pseudomonadati</taxon>
        <taxon>Pseudomonadota</taxon>
        <taxon>Gammaproteobacteria</taxon>
        <taxon>Salinisphaerales</taxon>
        <taxon>Salinisphaeraceae</taxon>
        <taxon>Spectribacter</taxon>
    </lineage>
</organism>
<comment type="caution">
    <text evidence="2">The sequence shown here is derived from an EMBL/GenBank/DDBJ whole genome shotgun (WGS) entry which is preliminary data.</text>
</comment>
<evidence type="ECO:0008006" key="4">
    <source>
        <dbReference type="Google" id="ProtNLM"/>
    </source>
</evidence>
<keyword evidence="3" id="KW-1185">Reference proteome</keyword>
<feature type="signal peptide" evidence="1">
    <location>
        <begin position="1"/>
        <end position="20"/>
    </location>
</feature>
<evidence type="ECO:0000313" key="3">
    <source>
        <dbReference type="Proteomes" id="UP001259982"/>
    </source>
</evidence>
<sequence length="328" mass="31641">MKKQLFAGAAVLAFAGGATAADPVGNFLAGLDGAAVNLDSTLDALVVGNSSGTANGLTALVTEFSTTVATDTAGEDLAIMGADLGNQLNATGQQFLYPLLDQLTMPGAEPLAPFAQFYLDSGALAQGIPFVRSNGSVTIFEAAGASSLEAFGFPASTLADLIGPGGQLSTALGDILAGGVPGGEGFGLPIPGMEDGAGLPGADILLGFLPGGDGEMSSGIPGADILLGFLPVGGDMASGLGPDALLALLPIPGGEGSEGGLPGADILLGLIPGADGSASAEGGLPGLDTLLVLIPMGEDGSPLGMLPLGPDALLGLLSSFSLPGMNGA</sequence>
<dbReference type="Proteomes" id="UP001259982">
    <property type="component" value="Unassembled WGS sequence"/>
</dbReference>
<dbReference type="EMBL" id="JAVRHY010000004">
    <property type="protein sequence ID" value="MDT0617970.1"/>
    <property type="molecule type" value="Genomic_DNA"/>
</dbReference>
<dbReference type="RefSeq" id="WP_311657966.1">
    <property type="nucleotide sequence ID" value="NZ_JAVRHY010000004.1"/>
</dbReference>
<proteinExistence type="predicted"/>
<name>A0ABU3B7A8_9GAMM</name>
<accession>A0ABU3B7A8</accession>
<protein>
    <recommendedName>
        <fullName evidence="4">PE-PGRS family protein</fullName>
    </recommendedName>
</protein>
<gene>
    <name evidence="2" type="ORF">RM531_05755</name>
</gene>
<feature type="chain" id="PRO_5046314953" description="PE-PGRS family protein" evidence="1">
    <location>
        <begin position="21"/>
        <end position="328"/>
    </location>
</feature>